<dbReference type="InterPro" id="IPR026678">
    <property type="entry name" value="INO80E"/>
</dbReference>
<reference evidence="3 4" key="1">
    <citation type="submission" date="2024-03" db="EMBL/GenBank/DDBJ databases">
        <title>Adaptation during the transition from Ophiocordyceps entomopathogen to insect associate is accompanied by gene loss and intensified selection.</title>
        <authorList>
            <person name="Ward C.M."/>
            <person name="Onetto C.A."/>
            <person name="Borneman A.R."/>
        </authorList>
    </citation>
    <scope>NUCLEOTIDE SEQUENCE [LARGE SCALE GENOMIC DNA]</scope>
    <source>
        <strain evidence="3">AWRI1</strain>
        <tissue evidence="3">Single Adult Female</tissue>
    </source>
</reference>
<evidence type="ECO:0000313" key="4">
    <source>
        <dbReference type="Proteomes" id="UP001367676"/>
    </source>
</evidence>
<dbReference type="Pfam" id="PF24237">
    <property type="entry name" value="INO80E"/>
    <property type="match status" value="1"/>
</dbReference>
<name>A0AAN9TDF5_9HEMI</name>
<dbReference type="EMBL" id="JBBCAQ010000034">
    <property type="protein sequence ID" value="KAK7580074.1"/>
    <property type="molecule type" value="Genomic_DNA"/>
</dbReference>
<feature type="compositionally biased region" description="Low complexity" evidence="1">
    <location>
        <begin position="126"/>
        <end position="137"/>
    </location>
</feature>
<dbReference type="PANTHER" id="PTHR21812">
    <property type="entry name" value="INO80 COMPLEX SUBUNIT E"/>
    <property type="match status" value="1"/>
</dbReference>
<evidence type="ECO:0000313" key="3">
    <source>
        <dbReference type="EMBL" id="KAK7580074.1"/>
    </source>
</evidence>
<feature type="compositionally biased region" description="Acidic residues" evidence="1">
    <location>
        <begin position="75"/>
        <end position="85"/>
    </location>
</feature>
<comment type="caution">
    <text evidence="3">The sequence shown here is derived from an EMBL/GenBank/DDBJ whole genome shotgun (WGS) entry which is preliminary data.</text>
</comment>
<dbReference type="AlphaFoldDB" id="A0AAN9TDF5"/>
<proteinExistence type="predicted"/>
<gene>
    <name evidence="3" type="ORF">V9T40_000703</name>
</gene>
<feature type="region of interest" description="Disordered" evidence="1">
    <location>
        <begin position="68"/>
        <end position="144"/>
    </location>
</feature>
<dbReference type="PANTHER" id="PTHR21812:SF1">
    <property type="entry name" value="INO80 COMPLEX SUBUNIT E"/>
    <property type="match status" value="1"/>
</dbReference>
<dbReference type="InterPro" id="IPR056515">
    <property type="entry name" value="INO80E_N"/>
</dbReference>
<feature type="compositionally biased region" description="Low complexity" evidence="1">
    <location>
        <begin position="102"/>
        <end position="119"/>
    </location>
</feature>
<evidence type="ECO:0000259" key="2">
    <source>
        <dbReference type="Pfam" id="PF24237"/>
    </source>
</evidence>
<sequence>MVVENEFDEANGDEVNYKLEYRKLKRKLKLLIYENECFQESLRTTERKFLTATQDRNFLLERLSAYEPVDTSTSDTEETAESSDDEYMRTSAKRRKVDSSASRSSGISTPPGGSKSGTSMRKKKASSSAGKSSGTSKLLNTVPTLQQMPQRSVSHDIINGNGEGCMTPEEVERHLEAKKRQVSLTPEKTSLTLPSEMFSSDITLDRKSNDLYDIENATSNLGEDMPVDMI</sequence>
<feature type="domain" description="INO80 complex subunit E N-terminal" evidence="2">
    <location>
        <begin position="16"/>
        <end position="63"/>
    </location>
</feature>
<accession>A0AAN9TDF5</accession>
<dbReference type="Proteomes" id="UP001367676">
    <property type="component" value="Unassembled WGS sequence"/>
</dbReference>
<keyword evidence="4" id="KW-1185">Reference proteome</keyword>
<dbReference type="GO" id="GO:0031011">
    <property type="term" value="C:Ino80 complex"/>
    <property type="evidence" value="ECO:0007669"/>
    <property type="project" value="InterPro"/>
</dbReference>
<dbReference type="GO" id="GO:0006338">
    <property type="term" value="P:chromatin remodeling"/>
    <property type="evidence" value="ECO:0007669"/>
    <property type="project" value="InterPro"/>
</dbReference>
<protein>
    <recommendedName>
        <fullName evidence="2">INO80 complex subunit E N-terminal domain-containing protein</fullName>
    </recommendedName>
</protein>
<organism evidence="3 4">
    <name type="scientific">Parthenolecanium corni</name>
    <dbReference type="NCBI Taxonomy" id="536013"/>
    <lineage>
        <taxon>Eukaryota</taxon>
        <taxon>Metazoa</taxon>
        <taxon>Ecdysozoa</taxon>
        <taxon>Arthropoda</taxon>
        <taxon>Hexapoda</taxon>
        <taxon>Insecta</taxon>
        <taxon>Pterygota</taxon>
        <taxon>Neoptera</taxon>
        <taxon>Paraneoptera</taxon>
        <taxon>Hemiptera</taxon>
        <taxon>Sternorrhyncha</taxon>
        <taxon>Coccoidea</taxon>
        <taxon>Coccidae</taxon>
        <taxon>Parthenolecanium</taxon>
    </lineage>
</organism>
<evidence type="ECO:0000256" key="1">
    <source>
        <dbReference type="SAM" id="MobiDB-lite"/>
    </source>
</evidence>